<dbReference type="CDD" id="cd06920">
    <property type="entry name" value="NEAT"/>
    <property type="match status" value="4"/>
</dbReference>
<dbReference type="Gene3D" id="1.20.1270.90">
    <property type="entry name" value="AF1782-like"/>
    <property type="match status" value="4"/>
</dbReference>
<proteinExistence type="predicted"/>
<keyword evidence="11" id="KW-1185">Reference proteome</keyword>
<dbReference type="PANTHER" id="PTHR37824:SF1">
    <property type="entry name" value="IRON-REGULATED SURFACE DETERMINANT PROTEIN C"/>
    <property type="match status" value="1"/>
</dbReference>
<evidence type="ECO:0000256" key="3">
    <source>
        <dbReference type="ARBA" id="ARBA00022525"/>
    </source>
</evidence>
<dbReference type="PROSITE" id="PS51272">
    <property type="entry name" value="SLH"/>
    <property type="match status" value="3"/>
</dbReference>
<feature type="domain" description="SLH" evidence="9">
    <location>
        <begin position="1909"/>
        <end position="1961"/>
    </location>
</feature>
<sequence length="1961" mass="210673">MKSLFKKITSWLLAIVLLVSSLPLVPAAKAAAAALPDGVYTNVAYRYLKDGTDSNSVAQSFLYVANSGTVTVNNGEVVFTHEVPVNTSGVMAYLASRKPGAAKASIVNNAPVGQSGYEEFTVVPGGGADTVKVAIKVEDIRKKIEILMHVFIEPGDERFPELGNMGYDYWYTAQLWLDTSSLPITEEEEQGGTWNVTLQDLKDLILVGNNVHDTAVEGAVYGQYPAGSKAGLKAHITAVNSAVTRAGSHPQDIKPAYEELAEALTAFRAAVRQADKTALSAAYNKLGELRDHMVAVGEYGSSEGRAGDAYAPVAEGEFARGVISNVESAMRTAFNMLQNVTATDTQVATQITTQTNNYTRYSASYFIKDAESWPIYILDDLNTATTESVYASDFNKTVDVFYNGNASMFAEMHANFTFAVPNAVPWTQSRPHWTTEFYMDTNCAECIAMDYNAPYNAYRVPLVSTLSNDTRKVYQVQMRASAGNPDLWRGRSVLEYKVGGETRKVYISYNKRELEALKDAVAAAERLLDKAEPAAGGESGYNEARNQVDTAITAAETVIANLASTRPAIAAAAATLQTAVNGLRAHAEYTTYFTVASGTADEFSPAGVYFNNSAEIVSVTGSTYALVKINPNPNFVLQIKDGSSYKAAESVSEATYKIPISNFAVLPEGQIFSSGHPYGVRLNFNDVDNSALYDKIAAVKSLLAGATVGDKPGQHPESARVKFQQAIDTAGKQAVNVSGTPQKTAASIAALQRAAEQFDATVNPDAEDPGAENPGEGNSGSEGSGTPASGPLADGVYTNVPYRYLKDGTDSNSVAQSFLYVANSGTVTVNNGEVVFTHEVPVHTSGVMAYLASRKPGAAKASIVNNAPVGQSGYEEFTVVPGGGADTVKVAIKVEDIRKKIEILMHVFIEPGDERFPELGNMGYDYWYTAQLWLDTSSLPITKEEEGQGGARNITLQDLKDLIFVGNSVHDAAAEGTAYGQFPDGSKAGLKAHITAVNSAVTRAGSHPQDIKPAYEELAEALTAFRAAVRQADKTALSAAYNKLGELRDHMVVVGEYGSSEGRAGDAYAPVVEGEFARGVISNVESAMRTAFNMLQNVTATDTQVATQITTQTNNYTRYSASYFIKDSKTWPIYILDDLNNATAESAYASDFNKTVDVFYNGNESMFAEMHANFTFAVPNAVPWTQSRPHWTTEFYMDTNCAECIAMDYNAPYNAYRVPLVSTLSNDTRKVYQVQMRASAGNPDLWRGRSVLEYKVGGETRKVYISYNKRELEALKDAVAAAKLLLNRAQSTASNETRVNLETAVTAAETVTANLASARPAIKAATTALQTAASAFDPQLLDDGEYTLDFKIYKKGTTETSVMYDYVDKTSGRLTVEGDKKYVSLALKQSAEILSFKTKVGGVLTETETVSADAATNTRVVRFEVDDLTAILGGWVKIYWNLGPPIGVYDEEYEVDLGFSNIVPAVKEPGGEDPGTNEPGTGEPGTEEPGIDLTKPVPDGEYRFTFTASASGGTPISQFVESGGSLNVTGGKKTAVFTLKPGVSVSKVTKIKDGERTEIPLAASGKKSGKLKLVVALAADSQFSFEVEDLTAKYEMEMRSANGEPQVFQLAFQKVVAVNVPGENPSTNPPIYSSGSSSGGGGGFVATVVKPADGTYNIGLTILKKGTGETSEIMDYVTVPAVLRVKEGKYYITLTLKMSREIKAFKVSRDGVLTDVRVLSSNEAADTREIEFEAPDLSSKLNGWVQIQKAGVEEPQTYEVQIAYDVSSIKELAVEENHAAAEEKQTPVLSDIAGHWGKAAVERAVALGIVNGYEDGSFRPDGTVTRGEFAVMLSRALKLAPSASNVAFADADRIPDWAKPYVAQTVESGIIAGYDDRTFRAEREISRAEIAVMIARALKLAPSASDVAFADADRIPDWAQAQVAAAVKAGIIQGRDSNVFAPDAHATRAESVTLIMRMLNE</sequence>
<feature type="region of interest" description="Disordered" evidence="6">
    <location>
        <begin position="762"/>
        <end position="793"/>
    </location>
</feature>
<evidence type="ECO:0000256" key="5">
    <source>
        <dbReference type="ARBA" id="ARBA00023088"/>
    </source>
</evidence>
<keyword evidence="2" id="KW-0134">Cell wall</keyword>
<evidence type="ECO:0000256" key="2">
    <source>
        <dbReference type="ARBA" id="ARBA00022512"/>
    </source>
</evidence>
<comment type="subcellular location">
    <subcellularLocation>
        <location evidence="1">Secreted</location>
        <location evidence="1">Cell wall</location>
        <topology evidence="1">Peptidoglycan-anchor</topology>
    </subcellularLocation>
</comment>
<feature type="domain" description="SLH" evidence="9">
    <location>
        <begin position="1848"/>
        <end position="1908"/>
    </location>
</feature>
<gene>
    <name evidence="10" type="ORF">EYB31_26735</name>
</gene>
<evidence type="ECO:0000313" key="10">
    <source>
        <dbReference type="EMBL" id="TBL73279.1"/>
    </source>
</evidence>
<dbReference type="InterPro" id="IPR006635">
    <property type="entry name" value="NEAT_dom"/>
</dbReference>
<dbReference type="PANTHER" id="PTHR37824">
    <property type="entry name" value="IRON-REGULATED SURFACE DETERMINANT PROTEIN C"/>
    <property type="match status" value="1"/>
</dbReference>
<evidence type="ECO:0000256" key="4">
    <source>
        <dbReference type="ARBA" id="ARBA00022729"/>
    </source>
</evidence>
<dbReference type="Pfam" id="PF05031">
    <property type="entry name" value="NEAT"/>
    <property type="match status" value="2"/>
</dbReference>
<dbReference type="SMART" id="SM00725">
    <property type="entry name" value="NEAT"/>
    <property type="match status" value="4"/>
</dbReference>
<reference evidence="10 11" key="1">
    <citation type="submission" date="2019-02" db="EMBL/GenBank/DDBJ databases">
        <title>Paenibacillus sp. nov., isolated from surface-sterilized tissue of Thalictrum simplex L.</title>
        <authorList>
            <person name="Tuo L."/>
        </authorList>
    </citation>
    <scope>NUCLEOTIDE SEQUENCE [LARGE SCALE GENOMIC DNA]</scope>
    <source>
        <strain evidence="10 11">N2SHLJ1</strain>
    </source>
</reference>
<dbReference type="InterPro" id="IPR037250">
    <property type="entry name" value="NEAT_dom_sf"/>
</dbReference>
<dbReference type="EMBL" id="SIRE01000021">
    <property type="protein sequence ID" value="TBL73279.1"/>
    <property type="molecule type" value="Genomic_DNA"/>
</dbReference>
<feature type="region of interest" description="Disordered" evidence="6">
    <location>
        <begin position="1466"/>
        <end position="1493"/>
    </location>
</feature>
<accession>A0A4Q9DIW3</accession>
<evidence type="ECO:0000256" key="7">
    <source>
        <dbReference type="SAM" id="SignalP"/>
    </source>
</evidence>
<feature type="domain" description="NEAT" evidence="8">
    <location>
        <begin position="1341"/>
        <end position="1467"/>
    </location>
</feature>
<comment type="caution">
    <text evidence="10">The sequence shown here is derived from an EMBL/GenBank/DDBJ whole genome shotgun (WGS) entry which is preliminary data.</text>
</comment>
<evidence type="ECO:0000259" key="8">
    <source>
        <dbReference type="PROSITE" id="PS50978"/>
    </source>
</evidence>
<evidence type="ECO:0000256" key="1">
    <source>
        <dbReference type="ARBA" id="ARBA00004168"/>
    </source>
</evidence>
<dbReference type="Proteomes" id="UP000293142">
    <property type="component" value="Unassembled WGS sequence"/>
</dbReference>
<feature type="chain" id="PRO_5038730997" description="S-layer homology domain-containing protein" evidence="7">
    <location>
        <begin position="31"/>
        <end position="1961"/>
    </location>
</feature>
<dbReference type="Pfam" id="PF00395">
    <property type="entry name" value="SLH"/>
    <property type="match status" value="3"/>
</dbReference>
<keyword evidence="4 7" id="KW-0732">Signal</keyword>
<name>A0A4Q9DIW3_9BACL</name>
<dbReference type="InterPro" id="IPR050436">
    <property type="entry name" value="IsdA"/>
</dbReference>
<dbReference type="RefSeq" id="WP_131016512.1">
    <property type="nucleotide sequence ID" value="NZ_SIRE01000021.1"/>
</dbReference>
<feature type="domain" description="NEAT" evidence="8">
    <location>
        <begin position="1651"/>
        <end position="1782"/>
    </location>
</feature>
<dbReference type="SUPFAM" id="SSF158911">
    <property type="entry name" value="NEAT domain-like"/>
    <property type="match status" value="4"/>
</dbReference>
<organism evidence="10 11">
    <name type="scientific">Paenibacillus thalictri</name>
    <dbReference type="NCBI Taxonomy" id="2527873"/>
    <lineage>
        <taxon>Bacteria</taxon>
        <taxon>Bacillati</taxon>
        <taxon>Bacillota</taxon>
        <taxon>Bacilli</taxon>
        <taxon>Bacillales</taxon>
        <taxon>Paenibacillaceae</taxon>
        <taxon>Paenibacillus</taxon>
    </lineage>
</organism>
<dbReference type="InterPro" id="IPR001119">
    <property type="entry name" value="SLH_dom"/>
</dbReference>
<evidence type="ECO:0000259" key="9">
    <source>
        <dbReference type="PROSITE" id="PS51272"/>
    </source>
</evidence>
<dbReference type="OrthoDB" id="504962at2"/>
<protein>
    <recommendedName>
        <fullName evidence="12">S-layer homology domain-containing protein</fullName>
    </recommendedName>
</protein>
<dbReference type="PROSITE" id="PS50978">
    <property type="entry name" value="NEAT"/>
    <property type="match status" value="2"/>
</dbReference>
<feature type="signal peptide" evidence="7">
    <location>
        <begin position="1"/>
        <end position="30"/>
    </location>
</feature>
<keyword evidence="3" id="KW-0964">Secreted</keyword>
<feature type="domain" description="SLH" evidence="9">
    <location>
        <begin position="1784"/>
        <end position="1847"/>
    </location>
</feature>
<dbReference type="Gene3D" id="2.60.40.1850">
    <property type="match status" value="5"/>
</dbReference>
<evidence type="ECO:0008006" key="12">
    <source>
        <dbReference type="Google" id="ProtNLM"/>
    </source>
</evidence>
<evidence type="ECO:0000256" key="6">
    <source>
        <dbReference type="SAM" id="MobiDB-lite"/>
    </source>
</evidence>
<evidence type="ECO:0000313" key="11">
    <source>
        <dbReference type="Proteomes" id="UP000293142"/>
    </source>
</evidence>
<keyword evidence="5" id="KW-0572">Peptidoglycan-anchor</keyword>